<sequence length="719" mass="83990">MSRKYGNINFICVVISIICFYTATVLYQYLYEKNFDFSIQHFGLVLFSLFLSSLLYFIGILLLFYISFHSSVQYKFKFEKRFYILLLLYSLISTSFTVFYTNNQNSSNSNSSSNEGKKSKDDINFYENHYVFNQLNYYLMVIFEIVYGTLTLLYFTSFKRNLKQFSIFLLGLAVAHALIVNSMLNYAKYDWRYGIAGNDKQMKIKGESNDFNQTSCSIESQRITVPWIDFVPNGLSNYLLESNQKCQSELTDYSRLTDNGYLMVFDNACLKSNQTNYTLTPDFFRAQRDHNVFEPNLQFLENELAPFHRTYHYNDAPVHVKYDETVLVQCPGKPDQVHFQNLKNLKSLQRAGYFINSSFANHPDIHIDRNLTHYGQNKSMNLLIINFDSLSRAHAKRSLTRTYKVLEQIQNGEVSEIFQFFRYHALKPFSDANSAAMYCGYNALHYSQEDRDLDKFVTLLAHSWTRNPMFYQSYRNDSYVKAWVNGNCADWFTNQFGKPHDGTLDHEIILPFCSPEMFPLKNPNGIQSGPYSYKRRCMGTEDSSTKVIKYIKQYWRNYKSVGKILTWNLMDSNDPTMDVLHYSDRAFSLYFQSEEFQKLLNDTVVVLTGTHGSAANWYYDYTDIGKLEASFPLLTIMFPKWFLEAHPEVKNNLKTNENRLATPLQLYYTLRYLSKYPEFGGVDMMDLKNTSDINGLLSEIPFNVTCKDLAIPHDFCSCK</sequence>
<gene>
    <name evidence="2" type="ORF">DLAC_07541</name>
</gene>
<organism evidence="2 3">
    <name type="scientific">Tieghemostelium lacteum</name>
    <name type="common">Slime mold</name>
    <name type="synonym">Dictyostelium lacteum</name>
    <dbReference type="NCBI Taxonomy" id="361077"/>
    <lineage>
        <taxon>Eukaryota</taxon>
        <taxon>Amoebozoa</taxon>
        <taxon>Evosea</taxon>
        <taxon>Eumycetozoa</taxon>
        <taxon>Dictyostelia</taxon>
        <taxon>Dictyosteliales</taxon>
        <taxon>Raperosteliaceae</taxon>
        <taxon>Tieghemostelium</taxon>
    </lineage>
</organism>
<dbReference type="PANTHER" id="PTHR10974">
    <property type="entry name" value="FI08016P-RELATED"/>
    <property type="match status" value="1"/>
</dbReference>
<evidence type="ECO:0000313" key="3">
    <source>
        <dbReference type="Proteomes" id="UP000076078"/>
    </source>
</evidence>
<evidence type="ECO:0000256" key="1">
    <source>
        <dbReference type="SAM" id="Phobius"/>
    </source>
</evidence>
<keyword evidence="1" id="KW-0472">Membrane</keyword>
<dbReference type="EMBL" id="LODT01000034">
    <property type="protein sequence ID" value="KYQ91753.1"/>
    <property type="molecule type" value="Genomic_DNA"/>
</dbReference>
<dbReference type="GO" id="GO:0005615">
    <property type="term" value="C:extracellular space"/>
    <property type="evidence" value="ECO:0007669"/>
    <property type="project" value="TreeGrafter"/>
</dbReference>
<dbReference type="InterPro" id="IPR004245">
    <property type="entry name" value="DUF229"/>
</dbReference>
<dbReference type="PANTHER" id="PTHR10974:SF1">
    <property type="entry name" value="FI08016P-RELATED"/>
    <property type="match status" value="1"/>
</dbReference>
<keyword evidence="1" id="KW-0812">Transmembrane</keyword>
<reference evidence="2 3" key="1">
    <citation type="submission" date="2015-12" db="EMBL/GenBank/DDBJ databases">
        <title>Dictyostelia acquired genes for synthesis and detection of signals that induce cell-type specialization by lateral gene transfer from prokaryotes.</title>
        <authorList>
            <person name="Gloeckner G."/>
            <person name="Schaap P."/>
        </authorList>
    </citation>
    <scope>NUCLEOTIDE SEQUENCE [LARGE SCALE GENOMIC DNA]</scope>
    <source>
        <strain evidence="2 3">TK</strain>
    </source>
</reference>
<proteinExistence type="predicted"/>
<dbReference type="Pfam" id="PF02995">
    <property type="entry name" value="DUF229"/>
    <property type="match status" value="2"/>
</dbReference>
<dbReference type="OrthoDB" id="16136at2759"/>
<feature type="transmembrane region" description="Helical" evidence="1">
    <location>
        <begin position="167"/>
        <end position="187"/>
    </location>
</feature>
<comment type="caution">
    <text evidence="2">The sequence shown here is derived from an EMBL/GenBank/DDBJ whole genome shotgun (WGS) entry which is preliminary data.</text>
</comment>
<name>A0A151ZCS6_TIELA</name>
<dbReference type="OMA" id="RCLGNKH"/>
<dbReference type="STRING" id="361077.A0A151ZCS6"/>
<feature type="transmembrane region" description="Helical" evidence="1">
    <location>
        <begin position="42"/>
        <end position="66"/>
    </location>
</feature>
<dbReference type="Proteomes" id="UP000076078">
    <property type="component" value="Unassembled WGS sequence"/>
</dbReference>
<dbReference type="InParanoid" id="A0A151ZCS6"/>
<protein>
    <submittedName>
        <fullName evidence="2">Uncharacterized protein</fullName>
    </submittedName>
</protein>
<feature type="transmembrane region" description="Helical" evidence="1">
    <location>
        <begin position="82"/>
        <end position="101"/>
    </location>
</feature>
<accession>A0A151ZCS6</accession>
<keyword evidence="1" id="KW-1133">Transmembrane helix</keyword>
<feature type="transmembrane region" description="Helical" evidence="1">
    <location>
        <begin position="135"/>
        <end position="155"/>
    </location>
</feature>
<dbReference type="AlphaFoldDB" id="A0A151ZCS6"/>
<keyword evidence="3" id="KW-1185">Reference proteome</keyword>
<feature type="transmembrane region" description="Helical" evidence="1">
    <location>
        <begin position="7"/>
        <end position="30"/>
    </location>
</feature>
<evidence type="ECO:0000313" key="2">
    <source>
        <dbReference type="EMBL" id="KYQ91753.1"/>
    </source>
</evidence>